<gene>
    <name evidence="5" type="ORF">HFRIS_006563</name>
</gene>
<organism evidence="5 6">
    <name type="scientific">Herbaspirillum frisingense GSF30</name>
    <dbReference type="NCBI Taxonomy" id="864073"/>
    <lineage>
        <taxon>Bacteria</taxon>
        <taxon>Pseudomonadati</taxon>
        <taxon>Pseudomonadota</taxon>
        <taxon>Betaproteobacteria</taxon>
        <taxon>Burkholderiales</taxon>
        <taxon>Oxalobacteraceae</taxon>
        <taxon>Herbaspirillum</taxon>
    </lineage>
</organism>
<dbReference type="SUPFAM" id="SSF52833">
    <property type="entry name" value="Thioredoxin-like"/>
    <property type="match status" value="1"/>
</dbReference>
<dbReference type="PANTHER" id="PTHR12151:SF25">
    <property type="entry name" value="LINALOOL DEHYDRATASE_ISOMERASE DOMAIN-CONTAINING PROTEIN"/>
    <property type="match status" value="1"/>
</dbReference>
<dbReference type="Gene3D" id="3.40.30.10">
    <property type="entry name" value="Glutaredoxin"/>
    <property type="match status" value="1"/>
</dbReference>
<dbReference type="EMBL" id="AEEC02000006">
    <property type="protein sequence ID" value="EOA05734.1"/>
    <property type="molecule type" value="Genomic_DNA"/>
</dbReference>
<dbReference type="InterPro" id="IPR003782">
    <property type="entry name" value="SCO1/SenC"/>
</dbReference>
<keyword evidence="2" id="KW-0479">Metal-binding</keyword>
<feature type="binding site" evidence="2">
    <location>
        <position position="88"/>
    </location>
    <ligand>
        <name>Cu cation</name>
        <dbReference type="ChEBI" id="CHEBI:23378"/>
    </ligand>
</feature>
<proteinExistence type="inferred from homology"/>
<keyword evidence="3" id="KW-1015">Disulfide bond</keyword>
<evidence type="ECO:0000313" key="5">
    <source>
        <dbReference type="EMBL" id="EOA05734.1"/>
    </source>
</evidence>
<dbReference type="Proteomes" id="UP000006772">
    <property type="component" value="Unassembled WGS sequence"/>
</dbReference>
<evidence type="ECO:0000256" key="1">
    <source>
        <dbReference type="ARBA" id="ARBA00010996"/>
    </source>
</evidence>
<feature type="binding site" evidence="2">
    <location>
        <position position="176"/>
    </location>
    <ligand>
        <name>Cu cation</name>
        <dbReference type="ChEBI" id="CHEBI:23378"/>
    </ligand>
</feature>
<comment type="caution">
    <text evidence="5">The sequence shown here is derived from an EMBL/GenBank/DDBJ whole genome shotgun (WGS) entry which is preliminary data.</text>
</comment>
<evidence type="ECO:0008006" key="7">
    <source>
        <dbReference type="Google" id="ProtNLM"/>
    </source>
</evidence>
<keyword evidence="2" id="KW-0186">Copper</keyword>
<feature type="disulfide bond" description="Redox-active" evidence="3">
    <location>
        <begin position="88"/>
        <end position="92"/>
    </location>
</feature>
<evidence type="ECO:0000256" key="4">
    <source>
        <dbReference type="SAM" id="SignalP"/>
    </source>
</evidence>
<comment type="similarity">
    <text evidence="1">Belongs to the SCO1/2 family.</text>
</comment>
<feature type="signal peptide" evidence="4">
    <location>
        <begin position="1"/>
        <end position="19"/>
    </location>
</feature>
<feature type="binding site" evidence="2">
    <location>
        <position position="92"/>
    </location>
    <ligand>
        <name>Cu cation</name>
        <dbReference type="ChEBI" id="CHEBI:23378"/>
    </ligand>
</feature>
<reference evidence="5 6" key="1">
    <citation type="journal article" date="2013" name="Front. Microbiol.">
        <title>The genome of the endophytic bacterium H. frisingense GSF30(T) identifies diverse strategies in the Herbaspirillum genus to interact with plants.</title>
        <authorList>
            <person name="Straub D."/>
            <person name="Rothballer M."/>
            <person name="Hartmann A."/>
            <person name="Ludewig U."/>
        </authorList>
    </citation>
    <scope>NUCLEOTIDE SEQUENCE [LARGE SCALE GENOMIC DNA]</scope>
    <source>
        <strain evidence="5 6">GSF30</strain>
    </source>
</reference>
<dbReference type="PANTHER" id="PTHR12151">
    <property type="entry name" value="ELECTRON TRANSPORT PROTIN SCO1/SENC FAMILY MEMBER"/>
    <property type="match status" value="1"/>
</dbReference>
<dbReference type="AlphaFoldDB" id="A0AAI9IGQ9"/>
<keyword evidence="4" id="KW-0732">Signal</keyword>
<evidence type="ECO:0000256" key="3">
    <source>
        <dbReference type="PIRSR" id="PIRSR603782-2"/>
    </source>
</evidence>
<evidence type="ECO:0000313" key="6">
    <source>
        <dbReference type="Proteomes" id="UP000006772"/>
    </source>
</evidence>
<dbReference type="InterPro" id="IPR036249">
    <property type="entry name" value="Thioredoxin-like_sf"/>
</dbReference>
<dbReference type="Pfam" id="PF02630">
    <property type="entry name" value="SCO1-SenC"/>
    <property type="match status" value="1"/>
</dbReference>
<evidence type="ECO:0000256" key="2">
    <source>
        <dbReference type="PIRSR" id="PIRSR603782-1"/>
    </source>
</evidence>
<accession>A0AAI9IGQ9</accession>
<dbReference type="RefSeq" id="WP_006462486.1">
    <property type="nucleotide sequence ID" value="NZ_AEEC02000006.1"/>
</dbReference>
<name>A0AAI9IGQ9_9BURK</name>
<dbReference type="GO" id="GO:0046872">
    <property type="term" value="F:metal ion binding"/>
    <property type="evidence" value="ECO:0007669"/>
    <property type="project" value="UniProtKB-KW"/>
</dbReference>
<sequence length="212" mass="22742">MKISALPALLATMAFIVGALTGGTVMAAAPEDHCAPASSRPPGTVAAALPGDSVYQLDARFTDQDGRPFSLAQRRGQPMLVGMFYTSCEFVCPLLVEALRNTEAGLTAPERARLSVLLITIDPVRDTVAVLKRTAGQREIDSPRWTLARSDVATTRKLAAILGLQYRALPNGDFNHSTDLILLDAEGRVAARTKQLSGIDPEFLRKVKLSAQ</sequence>
<dbReference type="CDD" id="cd02968">
    <property type="entry name" value="SCO"/>
    <property type="match status" value="1"/>
</dbReference>
<feature type="chain" id="PRO_5042620421" description="SCO family protein" evidence="4">
    <location>
        <begin position="20"/>
        <end position="212"/>
    </location>
</feature>
<protein>
    <recommendedName>
        <fullName evidence="7">SCO family protein</fullName>
    </recommendedName>
</protein>